<dbReference type="AlphaFoldDB" id="A0A8S1H714"/>
<gene>
    <name evidence="1" type="ORF">CAUJ_LOCUS7094</name>
</gene>
<reference evidence="1" key="1">
    <citation type="submission" date="2020-10" db="EMBL/GenBank/DDBJ databases">
        <authorList>
            <person name="Kikuchi T."/>
        </authorList>
    </citation>
    <scope>NUCLEOTIDE SEQUENCE</scope>
    <source>
        <strain evidence="1">NKZ352</strain>
    </source>
</reference>
<dbReference type="EMBL" id="CAJGYM010000019">
    <property type="protein sequence ID" value="CAD6191175.1"/>
    <property type="molecule type" value="Genomic_DNA"/>
</dbReference>
<keyword evidence="2" id="KW-1185">Reference proteome</keyword>
<sequence length="392" mass="45903">MPLTLNIIEQILDNAEYRSVVRFSRSSTTAKYVAESVLRERKEPTSATVFFDFDKNRLSDAVCVVDIQNERKSFEWENHEGYVRDLYTELSQFIPTHVVLCVMSPSFLKRTGVFAKFVETNLFRETKTLTFDVDKRTAFRSYGKWFPNIYRFDGQRHIGTLAVRKQFRGVFTFRKFIGHYPAAEFFRISMYVSEEVIMTDDCLDFIMEQHRLKKTPLKVFVLEVGCKLTANVNKVIEFLDFAAWSCTEYKSREPETEENGAETRVPRCYIEIHSPFQQSDDDSATKMKFALQRMGITPTEMVWKTSLERIRPVYTYFCWAFKLGGTEIVYRLQVYPYGKDFQNINPSLKTQQKPGTQVDDAAKVSELFRWRDSHSEKSEPHFNPSVVLILLE</sequence>
<proteinExistence type="predicted"/>
<evidence type="ECO:0000313" key="1">
    <source>
        <dbReference type="EMBL" id="CAD6191175.1"/>
    </source>
</evidence>
<protein>
    <submittedName>
        <fullName evidence="1">Uncharacterized protein</fullName>
    </submittedName>
</protein>
<accession>A0A8S1H714</accession>
<organism evidence="1 2">
    <name type="scientific">Caenorhabditis auriculariae</name>
    <dbReference type="NCBI Taxonomy" id="2777116"/>
    <lineage>
        <taxon>Eukaryota</taxon>
        <taxon>Metazoa</taxon>
        <taxon>Ecdysozoa</taxon>
        <taxon>Nematoda</taxon>
        <taxon>Chromadorea</taxon>
        <taxon>Rhabditida</taxon>
        <taxon>Rhabditina</taxon>
        <taxon>Rhabditomorpha</taxon>
        <taxon>Rhabditoidea</taxon>
        <taxon>Rhabditidae</taxon>
        <taxon>Peloderinae</taxon>
        <taxon>Caenorhabditis</taxon>
    </lineage>
</organism>
<name>A0A8S1H714_9PELO</name>
<comment type="caution">
    <text evidence="1">The sequence shown here is derived from an EMBL/GenBank/DDBJ whole genome shotgun (WGS) entry which is preliminary data.</text>
</comment>
<evidence type="ECO:0000313" key="2">
    <source>
        <dbReference type="Proteomes" id="UP000835052"/>
    </source>
</evidence>
<dbReference type="Proteomes" id="UP000835052">
    <property type="component" value="Unassembled WGS sequence"/>
</dbReference>